<dbReference type="InterPro" id="IPR008201">
    <property type="entry name" value="HepT-like"/>
</dbReference>
<name>W4L5N8_ENTF1</name>
<keyword evidence="3" id="KW-0540">Nuclease</keyword>
<evidence type="ECO:0000256" key="4">
    <source>
        <dbReference type="ARBA" id="ARBA00022741"/>
    </source>
</evidence>
<dbReference type="GO" id="GO:0110001">
    <property type="term" value="C:toxin-antitoxin complex"/>
    <property type="evidence" value="ECO:0007669"/>
    <property type="project" value="InterPro"/>
</dbReference>
<evidence type="ECO:0000256" key="2">
    <source>
        <dbReference type="ARBA" id="ARBA00022649"/>
    </source>
</evidence>
<dbReference type="Proteomes" id="UP000019141">
    <property type="component" value="Unassembled WGS sequence"/>
</dbReference>
<sequence length="75" mass="8633">MSRKRVYLDYIRDMHDASEKASDFIARMDFAAFEADDKTIFAVVRALEIIGEAAKRIPASLREQYPEIPWRVIAG</sequence>
<gene>
    <name evidence="6" type="ORF">ETSY1_42735</name>
</gene>
<dbReference type="InterPro" id="IPR051813">
    <property type="entry name" value="HepT_RNase_toxin"/>
</dbReference>
<dbReference type="PANTHER" id="PTHR34139:SF1">
    <property type="entry name" value="RNASE MJ1380-RELATED"/>
    <property type="match status" value="1"/>
</dbReference>
<evidence type="ECO:0000313" key="7">
    <source>
        <dbReference type="Proteomes" id="UP000019141"/>
    </source>
</evidence>
<keyword evidence="4" id="KW-0547">Nucleotide-binding</keyword>
<evidence type="ECO:0000256" key="3">
    <source>
        <dbReference type="ARBA" id="ARBA00022722"/>
    </source>
</evidence>
<evidence type="ECO:0008006" key="8">
    <source>
        <dbReference type="Google" id="ProtNLM"/>
    </source>
</evidence>
<proteinExistence type="predicted"/>
<keyword evidence="1" id="KW-0597">Phosphoprotein</keyword>
<accession>W4L5N8</accession>
<keyword evidence="7" id="KW-1185">Reference proteome</keyword>
<dbReference type="PANTHER" id="PTHR34139">
    <property type="entry name" value="UPF0331 PROTEIN MJ0127"/>
    <property type="match status" value="1"/>
</dbReference>
<dbReference type="GO" id="GO:0004540">
    <property type="term" value="F:RNA nuclease activity"/>
    <property type="evidence" value="ECO:0007669"/>
    <property type="project" value="InterPro"/>
</dbReference>
<evidence type="ECO:0000256" key="5">
    <source>
        <dbReference type="ARBA" id="ARBA00022801"/>
    </source>
</evidence>
<dbReference type="Pfam" id="PF01934">
    <property type="entry name" value="HepT-like"/>
    <property type="match status" value="1"/>
</dbReference>
<organism evidence="6 7">
    <name type="scientific">Entotheonella factor</name>
    <dbReference type="NCBI Taxonomy" id="1429438"/>
    <lineage>
        <taxon>Bacteria</taxon>
        <taxon>Pseudomonadati</taxon>
        <taxon>Nitrospinota/Tectimicrobiota group</taxon>
        <taxon>Candidatus Tectimicrobiota</taxon>
        <taxon>Candidatus Entotheonellia</taxon>
        <taxon>Candidatus Entotheonellales</taxon>
        <taxon>Candidatus Entotheonellaceae</taxon>
        <taxon>Candidatus Entotheonella</taxon>
    </lineage>
</organism>
<dbReference type="HOGENOM" id="CLU_142825_4_1_7"/>
<feature type="non-terminal residue" evidence="6">
    <location>
        <position position="75"/>
    </location>
</feature>
<keyword evidence="2" id="KW-1277">Toxin-antitoxin system</keyword>
<dbReference type="EMBL" id="AZHW01001409">
    <property type="protein sequence ID" value="ETW92651.1"/>
    <property type="molecule type" value="Genomic_DNA"/>
</dbReference>
<dbReference type="GO" id="GO:0016787">
    <property type="term" value="F:hydrolase activity"/>
    <property type="evidence" value="ECO:0007669"/>
    <property type="project" value="UniProtKB-KW"/>
</dbReference>
<dbReference type="GO" id="GO:0000166">
    <property type="term" value="F:nucleotide binding"/>
    <property type="evidence" value="ECO:0007669"/>
    <property type="project" value="UniProtKB-KW"/>
</dbReference>
<dbReference type="AlphaFoldDB" id="W4L5N8"/>
<evidence type="ECO:0000313" key="6">
    <source>
        <dbReference type="EMBL" id="ETW92651.1"/>
    </source>
</evidence>
<comment type="caution">
    <text evidence="6">The sequence shown here is derived from an EMBL/GenBank/DDBJ whole genome shotgun (WGS) entry which is preliminary data.</text>
</comment>
<keyword evidence="5" id="KW-0378">Hydrolase</keyword>
<evidence type="ECO:0000256" key="1">
    <source>
        <dbReference type="ARBA" id="ARBA00022553"/>
    </source>
</evidence>
<reference evidence="6 7" key="1">
    <citation type="journal article" date="2014" name="Nature">
        <title>An environmental bacterial taxon with a large and distinct metabolic repertoire.</title>
        <authorList>
            <person name="Wilson M.C."/>
            <person name="Mori T."/>
            <person name="Ruckert C."/>
            <person name="Uria A.R."/>
            <person name="Helf M.J."/>
            <person name="Takada K."/>
            <person name="Gernert C."/>
            <person name="Steffens U.A."/>
            <person name="Heycke N."/>
            <person name="Schmitt S."/>
            <person name="Rinke C."/>
            <person name="Helfrich E.J."/>
            <person name="Brachmann A.O."/>
            <person name="Gurgui C."/>
            <person name="Wakimoto T."/>
            <person name="Kracht M."/>
            <person name="Crusemann M."/>
            <person name="Hentschel U."/>
            <person name="Abe I."/>
            <person name="Matsunaga S."/>
            <person name="Kalinowski J."/>
            <person name="Takeyama H."/>
            <person name="Piel J."/>
        </authorList>
    </citation>
    <scope>NUCLEOTIDE SEQUENCE [LARGE SCALE GENOMIC DNA]</scope>
    <source>
        <strain evidence="7">TSY1</strain>
    </source>
</reference>
<protein>
    <recommendedName>
        <fullName evidence="8">DUF86 domain-containing protein</fullName>
    </recommendedName>
</protein>